<proteinExistence type="predicted"/>
<organism evidence="2 3">
    <name type="scientific">Sinorhizobium psoraleae</name>
    <dbReference type="NCBI Taxonomy" id="520838"/>
    <lineage>
        <taxon>Bacteria</taxon>
        <taxon>Pseudomonadati</taxon>
        <taxon>Pseudomonadota</taxon>
        <taxon>Alphaproteobacteria</taxon>
        <taxon>Hyphomicrobiales</taxon>
        <taxon>Rhizobiaceae</taxon>
        <taxon>Sinorhizobium/Ensifer group</taxon>
        <taxon>Sinorhizobium</taxon>
    </lineage>
</organism>
<gene>
    <name evidence="2" type="ORF">O3W52_03565</name>
</gene>
<sequence length="113" mass="12328">MRGLASSNRRTCERVSVVLLGGRVKRGFDIGAAALGLIFISPLFLLVACLGRFADGEPAFQTHPRIARRDRIAKRQARRATPGCVGRLPAIDLTGRAMQQSLRPRPHPLCLKG</sequence>
<keyword evidence="1" id="KW-1133">Transmembrane helix</keyword>
<dbReference type="EMBL" id="JAPVOI010000003">
    <property type="protein sequence ID" value="MCZ4089173.1"/>
    <property type="molecule type" value="Genomic_DNA"/>
</dbReference>
<comment type="caution">
    <text evidence="2">The sequence shown here is derived from an EMBL/GenBank/DDBJ whole genome shotgun (WGS) entry which is preliminary data.</text>
</comment>
<keyword evidence="3" id="KW-1185">Reference proteome</keyword>
<keyword evidence="1" id="KW-0812">Transmembrane</keyword>
<dbReference type="GO" id="GO:0016740">
    <property type="term" value="F:transferase activity"/>
    <property type="evidence" value="ECO:0007669"/>
    <property type="project" value="UniProtKB-KW"/>
</dbReference>
<keyword evidence="1" id="KW-0472">Membrane</keyword>
<evidence type="ECO:0000313" key="3">
    <source>
        <dbReference type="Proteomes" id="UP001079430"/>
    </source>
</evidence>
<keyword evidence="2" id="KW-0808">Transferase</keyword>
<evidence type="ECO:0000256" key="1">
    <source>
        <dbReference type="SAM" id="Phobius"/>
    </source>
</evidence>
<dbReference type="Proteomes" id="UP001079430">
    <property type="component" value="Unassembled WGS sequence"/>
</dbReference>
<evidence type="ECO:0000313" key="2">
    <source>
        <dbReference type="EMBL" id="MCZ4089173.1"/>
    </source>
</evidence>
<accession>A0ABT4KBF0</accession>
<feature type="transmembrane region" description="Helical" evidence="1">
    <location>
        <begin position="30"/>
        <end position="54"/>
    </location>
</feature>
<protein>
    <submittedName>
        <fullName evidence="2">Sugar transferase</fullName>
    </submittedName>
</protein>
<reference evidence="2" key="1">
    <citation type="submission" date="2022-10" db="EMBL/GenBank/DDBJ databases">
        <title>Whole genome sequencing of three plant growth promoting bacteria isolated from Vachellia tortilis subsp. raddiana in Morocco.</title>
        <authorList>
            <person name="Hnini M."/>
            <person name="Zouagui R."/>
            <person name="Zouagui H."/>
            <person name="Chemao Elfihri M.-W."/>
            <person name="Ibrahimi A."/>
            <person name="Sbabou L."/>
            <person name="Aurag J."/>
        </authorList>
    </citation>
    <scope>NUCLEOTIDE SEQUENCE</scope>
    <source>
        <strain evidence="2">LMR678</strain>
    </source>
</reference>
<name>A0ABT4KBF0_9HYPH</name>